<evidence type="ECO:0000313" key="2">
    <source>
        <dbReference type="Proteomes" id="UP000629603"/>
    </source>
</evidence>
<organism evidence="1 2">
    <name type="scientific">Rhizobium phage RHph_TM30</name>
    <dbReference type="NCBI Taxonomy" id="2509764"/>
    <lineage>
        <taxon>Viruses</taxon>
        <taxon>Duplodnaviria</taxon>
        <taxon>Heunggongvirae</taxon>
        <taxon>Uroviricota</taxon>
        <taxon>Caudoviricetes</taxon>
        <taxon>Kleczkowskaviridae</taxon>
        <taxon>Cuauhnahuacvirus</taxon>
        <taxon>Cuauhnahuacvirus TM30</taxon>
    </lineage>
</organism>
<name>A0A7S5R4R7_9CAUD</name>
<gene>
    <name evidence="1" type="ORF">EVB93_021</name>
</gene>
<evidence type="ECO:0000313" key="1">
    <source>
        <dbReference type="EMBL" id="QIG71128.1"/>
    </source>
</evidence>
<reference evidence="1 2" key="1">
    <citation type="submission" date="2020-01" db="EMBL/GenBank/DDBJ databases">
        <title>Patterns of diversity and host range of bacteriophage communities associated with bean-nodulatin bacteria.</title>
        <authorList>
            <person name="Vann Cauwenberghe J."/>
            <person name="Santamaria R.I."/>
            <person name="Bustos P."/>
            <person name="Juarez S."/>
            <person name="Gonzalez V."/>
        </authorList>
    </citation>
    <scope>NUCLEOTIDE SEQUENCE [LARGE SCALE GENOMIC DNA]</scope>
</reference>
<dbReference type="EMBL" id="MN988521">
    <property type="protein sequence ID" value="QIG71128.1"/>
    <property type="molecule type" value="Genomic_DNA"/>
</dbReference>
<sequence>MNRVDKIKALDNATECRWYVDIAFDVGTAEARTMMYGSEMNRWKFSGSPEDLDELIDNSLQAAYEEVVEHKVKLYSDMPCHDFLPDDRNLMNSYDNASFHNLEHLWVGL</sequence>
<dbReference type="Proteomes" id="UP000629603">
    <property type="component" value="Segment"/>
</dbReference>
<accession>A0A7S5R4R7</accession>
<protein>
    <submittedName>
        <fullName evidence="1">Uncharacterized protein</fullName>
    </submittedName>
</protein>
<keyword evidence="2" id="KW-1185">Reference proteome</keyword>
<proteinExistence type="predicted"/>